<keyword evidence="1" id="KW-0436">Ligase</keyword>
<keyword evidence="3" id="KW-0067">ATP-binding</keyword>
<evidence type="ECO:0000256" key="2">
    <source>
        <dbReference type="ARBA" id="ARBA00022741"/>
    </source>
</evidence>
<reference evidence="5" key="1">
    <citation type="submission" date="2018-05" db="EMBL/GenBank/DDBJ databases">
        <authorList>
            <person name="Lanie J.A."/>
            <person name="Ng W.-L."/>
            <person name="Kazmierczak K.M."/>
            <person name="Andrzejewski T.M."/>
            <person name="Davidsen T.M."/>
            <person name="Wayne K.J."/>
            <person name="Tettelin H."/>
            <person name="Glass J.I."/>
            <person name="Rusch D."/>
            <person name="Podicherti R."/>
            <person name="Tsui H.-C.T."/>
            <person name="Winkler M.E."/>
        </authorList>
    </citation>
    <scope>NUCLEOTIDE SEQUENCE</scope>
</reference>
<keyword evidence="2" id="KW-0547">Nucleotide-binding</keyword>
<dbReference type="GO" id="GO:0051301">
    <property type="term" value="P:cell division"/>
    <property type="evidence" value="ECO:0007669"/>
    <property type="project" value="InterPro"/>
</dbReference>
<dbReference type="SUPFAM" id="SSF53623">
    <property type="entry name" value="MurD-like peptide ligases, catalytic domain"/>
    <property type="match status" value="1"/>
</dbReference>
<proteinExistence type="predicted"/>
<dbReference type="InterPro" id="IPR005762">
    <property type="entry name" value="MurD"/>
</dbReference>
<sequence>MSLELAPAPATDKWENFLQRFSQILISPGIPDSHPVFEAASRVGSTVIDEGDLANEWDDRPRCAVTGTNGKTTVVTLVTEMLNRSGLNAVATGNLEKPVVVAIEDSSADCFVIEASSFRLAHSLKFKASPAAWLNFAPDHLDHHLSLDSYLQAKKRVWEGVKKESDAIANLSDPVVKQYSPKGATGFGIEGSYCYVRGFNLIFEEESLLDIRDLPR</sequence>
<gene>
    <name evidence="5" type="ORF">METZ01_LOCUS95546</name>
</gene>
<dbReference type="AlphaFoldDB" id="A0A381VQX1"/>
<evidence type="ECO:0000256" key="3">
    <source>
        <dbReference type="ARBA" id="ARBA00022840"/>
    </source>
</evidence>
<name>A0A381VQX1_9ZZZZ</name>
<dbReference type="PANTHER" id="PTHR43692">
    <property type="entry name" value="UDP-N-ACETYLMURAMOYLALANINE--D-GLUTAMATE LIGASE"/>
    <property type="match status" value="1"/>
</dbReference>
<dbReference type="GO" id="GO:0008360">
    <property type="term" value="P:regulation of cell shape"/>
    <property type="evidence" value="ECO:0007669"/>
    <property type="project" value="InterPro"/>
</dbReference>
<dbReference type="Pfam" id="PF08245">
    <property type="entry name" value="Mur_ligase_M"/>
    <property type="match status" value="1"/>
</dbReference>
<dbReference type="GO" id="GO:0005524">
    <property type="term" value="F:ATP binding"/>
    <property type="evidence" value="ECO:0007669"/>
    <property type="project" value="UniProtKB-KW"/>
</dbReference>
<feature type="non-terminal residue" evidence="5">
    <location>
        <position position="216"/>
    </location>
</feature>
<dbReference type="InterPro" id="IPR036565">
    <property type="entry name" value="Mur-like_cat_sf"/>
</dbReference>
<dbReference type="InterPro" id="IPR013221">
    <property type="entry name" value="Mur_ligase_cen"/>
</dbReference>
<feature type="domain" description="Mur ligase central" evidence="4">
    <location>
        <begin position="65"/>
        <end position="200"/>
    </location>
</feature>
<dbReference type="EMBL" id="UINC01009522">
    <property type="protein sequence ID" value="SVA42692.1"/>
    <property type="molecule type" value="Genomic_DNA"/>
</dbReference>
<protein>
    <recommendedName>
        <fullName evidence="4">Mur ligase central domain-containing protein</fullName>
    </recommendedName>
</protein>
<dbReference type="GO" id="GO:0008764">
    <property type="term" value="F:UDP-N-acetylmuramoylalanine-D-glutamate ligase activity"/>
    <property type="evidence" value="ECO:0007669"/>
    <property type="project" value="InterPro"/>
</dbReference>
<evidence type="ECO:0000313" key="5">
    <source>
        <dbReference type="EMBL" id="SVA42692.1"/>
    </source>
</evidence>
<accession>A0A381VQX1</accession>
<organism evidence="5">
    <name type="scientific">marine metagenome</name>
    <dbReference type="NCBI Taxonomy" id="408172"/>
    <lineage>
        <taxon>unclassified sequences</taxon>
        <taxon>metagenomes</taxon>
        <taxon>ecological metagenomes</taxon>
    </lineage>
</organism>
<evidence type="ECO:0000259" key="4">
    <source>
        <dbReference type="Pfam" id="PF08245"/>
    </source>
</evidence>
<dbReference type="GO" id="GO:0005737">
    <property type="term" value="C:cytoplasm"/>
    <property type="evidence" value="ECO:0007669"/>
    <property type="project" value="InterPro"/>
</dbReference>
<dbReference type="PANTHER" id="PTHR43692:SF1">
    <property type="entry name" value="UDP-N-ACETYLMURAMOYLALANINE--D-GLUTAMATE LIGASE"/>
    <property type="match status" value="1"/>
</dbReference>
<dbReference type="Gene3D" id="3.40.1190.10">
    <property type="entry name" value="Mur-like, catalytic domain"/>
    <property type="match status" value="1"/>
</dbReference>
<evidence type="ECO:0000256" key="1">
    <source>
        <dbReference type="ARBA" id="ARBA00022598"/>
    </source>
</evidence>